<feature type="domain" description="Histidine kinase" evidence="12">
    <location>
        <begin position="141"/>
        <end position="350"/>
    </location>
</feature>
<dbReference type="GO" id="GO:0005524">
    <property type="term" value="F:ATP binding"/>
    <property type="evidence" value="ECO:0007669"/>
    <property type="project" value="UniProtKB-KW"/>
</dbReference>
<dbReference type="InterPro" id="IPR004358">
    <property type="entry name" value="Sig_transdc_His_kin-like_C"/>
</dbReference>
<reference evidence="14" key="1">
    <citation type="submission" date="2021-01" db="EMBL/GenBank/DDBJ databases">
        <title>Outbreak of Burkholderia contaminns endophthalmitis traced to a clinical ventilation system.</title>
        <authorList>
            <person name="Lipuma J."/>
            <person name="Spilker T."/>
            <person name="Kratholm J."/>
        </authorList>
    </citation>
    <scope>NUCLEOTIDE SEQUENCE</scope>
    <source>
        <strain evidence="14">HI4954</strain>
    </source>
</reference>
<dbReference type="Pfam" id="PF00512">
    <property type="entry name" value="HisKA"/>
    <property type="match status" value="1"/>
</dbReference>
<dbReference type="Gene3D" id="1.10.287.130">
    <property type="match status" value="1"/>
</dbReference>
<evidence type="ECO:0000313" key="17">
    <source>
        <dbReference type="Proteomes" id="UP000611459"/>
    </source>
</evidence>
<evidence type="ECO:0000313" key="15">
    <source>
        <dbReference type="EMBL" id="MBO1833491.1"/>
    </source>
</evidence>
<evidence type="ECO:0000256" key="9">
    <source>
        <dbReference type="ARBA" id="ARBA00023012"/>
    </source>
</evidence>
<evidence type="ECO:0000256" key="2">
    <source>
        <dbReference type="ARBA" id="ARBA00004370"/>
    </source>
</evidence>
<evidence type="ECO:0000256" key="10">
    <source>
        <dbReference type="ARBA" id="ARBA00023136"/>
    </source>
</evidence>
<dbReference type="Pfam" id="PF02518">
    <property type="entry name" value="HATPase_c"/>
    <property type="match status" value="1"/>
</dbReference>
<evidence type="ECO:0000256" key="8">
    <source>
        <dbReference type="ARBA" id="ARBA00022989"/>
    </source>
</evidence>
<dbReference type="Proteomes" id="UP000664048">
    <property type="component" value="Unassembled WGS sequence"/>
</dbReference>
<gene>
    <name evidence="15" type="ORF">J4M89_29305</name>
    <name evidence="14" type="ORF">JIN94_26065</name>
    <name evidence="16" type="ORF">LXE91_25885</name>
</gene>
<feature type="transmembrane region" description="Helical" evidence="11">
    <location>
        <begin position="56"/>
        <end position="78"/>
    </location>
</feature>
<dbReference type="EMBL" id="JAENIB010000013">
    <property type="protein sequence ID" value="MBK1933362.1"/>
    <property type="molecule type" value="Genomic_DNA"/>
</dbReference>
<dbReference type="PANTHER" id="PTHR45436:SF5">
    <property type="entry name" value="SENSOR HISTIDINE KINASE TRCS"/>
    <property type="match status" value="1"/>
</dbReference>
<dbReference type="PANTHER" id="PTHR45436">
    <property type="entry name" value="SENSOR HISTIDINE KINASE YKOH"/>
    <property type="match status" value="1"/>
</dbReference>
<dbReference type="GO" id="GO:0005886">
    <property type="term" value="C:plasma membrane"/>
    <property type="evidence" value="ECO:0007669"/>
    <property type="project" value="TreeGrafter"/>
</dbReference>
<evidence type="ECO:0000256" key="5">
    <source>
        <dbReference type="ARBA" id="ARBA00022679"/>
    </source>
</evidence>
<accession>A0A1E3FML4</accession>
<sequence length="361" mass="39191">MKLDGLSRQIALTMAGMVFGVTLLMVLTATIFYYVAFNYWPAHFNTKNLLPTAPEWLWLIATTSVGLVLSVAVAVNLARRILVPLNSVTDSIRRVARGDLDARAVAGDRSLHEAALLADQFNALADELQRVTNEQAIWNAAIAHELRTPVTVLRGRLQGLAEGVFKPDEAQFRSLLTQVEGLTRLIEDLRVVSLADGGHLSIEIRDADLAADVRAVVDVFAHALQAAGQHPVLDLDPRRMRCDPVRVRQALLALLENARRHAVPGTIRIQTRIEAGMCRLRVEDDGPGIPADFAPHVFKAFRRVDESQPGGSGLGLAVVAAIAHAHHGEAVCVPTGAGGTRFEVQWPDNLVPAPDNARFPA</sequence>
<keyword evidence="18" id="KW-1185">Reference proteome</keyword>
<dbReference type="SUPFAM" id="SSF55874">
    <property type="entry name" value="ATPase domain of HSP90 chaperone/DNA topoisomerase II/histidine kinase"/>
    <property type="match status" value="1"/>
</dbReference>
<dbReference type="InterPro" id="IPR003661">
    <property type="entry name" value="HisK_dim/P_dom"/>
</dbReference>
<dbReference type="InterPro" id="IPR003594">
    <property type="entry name" value="HATPase_dom"/>
</dbReference>
<dbReference type="EMBL" id="CP090641">
    <property type="protein sequence ID" value="WFN19407.1"/>
    <property type="molecule type" value="Genomic_DNA"/>
</dbReference>
<dbReference type="PROSITE" id="PS50885">
    <property type="entry name" value="HAMP"/>
    <property type="match status" value="1"/>
</dbReference>
<comment type="subcellular location">
    <subcellularLocation>
        <location evidence="2">Membrane</location>
    </subcellularLocation>
</comment>
<keyword evidence="10 11" id="KW-0472">Membrane</keyword>
<evidence type="ECO:0000256" key="3">
    <source>
        <dbReference type="ARBA" id="ARBA00012438"/>
    </source>
</evidence>
<evidence type="ECO:0000256" key="6">
    <source>
        <dbReference type="ARBA" id="ARBA00022692"/>
    </source>
</evidence>
<dbReference type="SMART" id="SM00304">
    <property type="entry name" value="HAMP"/>
    <property type="match status" value="1"/>
</dbReference>
<evidence type="ECO:0000313" key="18">
    <source>
        <dbReference type="Proteomes" id="UP000664048"/>
    </source>
</evidence>
<dbReference type="SMART" id="SM00388">
    <property type="entry name" value="HisKA"/>
    <property type="match status" value="1"/>
</dbReference>
<reference evidence="15 18" key="2">
    <citation type="submission" date="2021-03" db="EMBL/GenBank/DDBJ databases">
        <title>Clinical course, treatment and visual outcome of an outbreak of Burkholderia contaminans endophthalmitis following cataract surgery.</title>
        <authorList>
            <person name="Lind C."/>
            <person name="Olsen K."/>
            <person name="Angelsen N.K."/>
            <person name="Krefting E.A."/>
            <person name="Fossen K."/>
            <person name="Gravningen K."/>
            <person name="Depoorter E."/>
            <person name="Vandamme P."/>
            <person name="Bertelsen G."/>
        </authorList>
    </citation>
    <scope>NUCLEOTIDE SEQUENCE [LARGE SCALE GENOMIC DNA]</scope>
    <source>
        <strain evidence="15 18">51242556</strain>
    </source>
</reference>
<dbReference type="GO" id="GO:0000155">
    <property type="term" value="F:phosphorelay sensor kinase activity"/>
    <property type="evidence" value="ECO:0007669"/>
    <property type="project" value="InterPro"/>
</dbReference>
<evidence type="ECO:0000313" key="19">
    <source>
        <dbReference type="Proteomes" id="UP001220209"/>
    </source>
</evidence>
<dbReference type="CDD" id="cd06225">
    <property type="entry name" value="HAMP"/>
    <property type="match status" value="1"/>
</dbReference>
<dbReference type="InterPro" id="IPR050428">
    <property type="entry name" value="TCS_sensor_his_kinase"/>
</dbReference>
<dbReference type="InterPro" id="IPR005467">
    <property type="entry name" value="His_kinase_dom"/>
</dbReference>
<protein>
    <recommendedName>
        <fullName evidence="3">histidine kinase</fullName>
        <ecNumber evidence="3">2.7.13.3</ecNumber>
    </recommendedName>
</protein>
<dbReference type="Gene3D" id="3.30.565.10">
    <property type="entry name" value="Histidine kinase-like ATPase, C-terminal domain"/>
    <property type="match status" value="1"/>
</dbReference>
<evidence type="ECO:0000313" key="16">
    <source>
        <dbReference type="EMBL" id="WFN19407.1"/>
    </source>
</evidence>
<dbReference type="Proteomes" id="UP000611459">
    <property type="component" value="Unassembled WGS sequence"/>
</dbReference>
<dbReference type="InterPro" id="IPR003660">
    <property type="entry name" value="HAMP_dom"/>
</dbReference>
<proteinExistence type="predicted"/>
<feature type="domain" description="HAMP" evidence="13">
    <location>
        <begin position="79"/>
        <end position="133"/>
    </location>
</feature>
<dbReference type="AlphaFoldDB" id="A0A1E3FML4"/>
<dbReference type="Gene3D" id="6.10.340.10">
    <property type="match status" value="1"/>
</dbReference>
<dbReference type="RefSeq" id="WP_039344346.1">
    <property type="nucleotide sequence ID" value="NZ_AP018357.1"/>
</dbReference>
<dbReference type="Pfam" id="PF00672">
    <property type="entry name" value="HAMP"/>
    <property type="match status" value="1"/>
</dbReference>
<evidence type="ECO:0000256" key="11">
    <source>
        <dbReference type="SAM" id="Phobius"/>
    </source>
</evidence>
<evidence type="ECO:0000259" key="13">
    <source>
        <dbReference type="PROSITE" id="PS50885"/>
    </source>
</evidence>
<dbReference type="EC" id="2.7.13.3" evidence="3"/>
<dbReference type="GeneID" id="93188846"/>
<comment type="catalytic activity">
    <reaction evidence="1">
        <text>ATP + protein L-histidine = ADP + protein N-phospho-L-histidine.</text>
        <dbReference type="EC" id="2.7.13.3"/>
    </reaction>
</comment>
<keyword evidence="16" id="KW-0547">Nucleotide-binding</keyword>
<dbReference type="SUPFAM" id="SSF47384">
    <property type="entry name" value="Homodimeric domain of signal transducing histidine kinase"/>
    <property type="match status" value="1"/>
</dbReference>
<reference evidence="16 19" key="3">
    <citation type="submission" date="2021-12" db="EMBL/GenBank/DDBJ databases">
        <title>Genomic and phenotypic characterization of three Burkholderia contaminans isolates recovered from different sources.</title>
        <authorList>
            <person name="Lopez De Volder A."/>
            <person name="Fan Y."/>
            <person name="Nunvar J."/>
            <person name="Herrera T."/>
            <person name="Timp W."/>
            <person name="Degrossi J."/>
        </authorList>
    </citation>
    <scope>NUCLEOTIDE SEQUENCE [LARGE SCALE GENOMIC DNA]</scope>
    <source>
        <strain evidence="16 19">LMG 23361</strain>
    </source>
</reference>
<evidence type="ECO:0000256" key="4">
    <source>
        <dbReference type="ARBA" id="ARBA00022553"/>
    </source>
</evidence>
<dbReference type="InterPro" id="IPR036890">
    <property type="entry name" value="HATPase_C_sf"/>
</dbReference>
<evidence type="ECO:0000259" key="12">
    <source>
        <dbReference type="PROSITE" id="PS50109"/>
    </source>
</evidence>
<keyword evidence="16" id="KW-0067">ATP-binding</keyword>
<dbReference type="OrthoDB" id="9804645at2"/>
<dbReference type="Proteomes" id="UP001220209">
    <property type="component" value="Chromosome 2"/>
</dbReference>
<dbReference type="PRINTS" id="PR00344">
    <property type="entry name" value="BCTRLSENSOR"/>
</dbReference>
<feature type="transmembrane region" description="Helical" evidence="11">
    <location>
        <begin position="12"/>
        <end position="36"/>
    </location>
</feature>
<keyword evidence="5" id="KW-0808">Transferase</keyword>
<keyword evidence="8 11" id="KW-1133">Transmembrane helix</keyword>
<keyword evidence="9" id="KW-0902">Two-component regulatory system</keyword>
<keyword evidence="6 11" id="KW-0812">Transmembrane</keyword>
<dbReference type="EMBL" id="JAGEMX010000012">
    <property type="protein sequence ID" value="MBO1833491.1"/>
    <property type="molecule type" value="Genomic_DNA"/>
</dbReference>
<keyword evidence="7 14" id="KW-0418">Kinase</keyword>
<organism evidence="14 17">
    <name type="scientific">Burkholderia contaminans</name>
    <dbReference type="NCBI Taxonomy" id="488447"/>
    <lineage>
        <taxon>Bacteria</taxon>
        <taxon>Pseudomonadati</taxon>
        <taxon>Pseudomonadota</taxon>
        <taxon>Betaproteobacteria</taxon>
        <taxon>Burkholderiales</taxon>
        <taxon>Burkholderiaceae</taxon>
        <taxon>Burkholderia</taxon>
        <taxon>Burkholderia cepacia complex</taxon>
    </lineage>
</organism>
<dbReference type="PROSITE" id="PS50109">
    <property type="entry name" value="HIS_KIN"/>
    <property type="match status" value="1"/>
</dbReference>
<evidence type="ECO:0000313" key="14">
    <source>
        <dbReference type="EMBL" id="MBK1933362.1"/>
    </source>
</evidence>
<dbReference type="SMART" id="SM00387">
    <property type="entry name" value="HATPase_c"/>
    <property type="match status" value="1"/>
</dbReference>
<evidence type="ECO:0000256" key="1">
    <source>
        <dbReference type="ARBA" id="ARBA00000085"/>
    </source>
</evidence>
<dbReference type="CDD" id="cd00075">
    <property type="entry name" value="HATPase"/>
    <property type="match status" value="1"/>
</dbReference>
<evidence type="ECO:0000256" key="7">
    <source>
        <dbReference type="ARBA" id="ARBA00022777"/>
    </source>
</evidence>
<dbReference type="InterPro" id="IPR036097">
    <property type="entry name" value="HisK_dim/P_sf"/>
</dbReference>
<name>A0A1E3FML4_9BURK</name>
<dbReference type="CDD" id="cd00082">
    <property type="entry name" value="HisKA"/>
    <property type="match status" value="1"/>
</dbReference>
<dbReference type="SUPFAM" id="SSF158472">
    <property type="entry name" value="HAMP domain-like"/>
    <property type="match status" value="1"/>
</dbReference>
<keyword evidence="4" id="KW-0597">Phosphoprotein</keyword>